<dbReference type="InterPro" id="IPR007061">
    <property type="entry name" value="MST-like"/>
</dbReference>
<evidence type="ECO:0008006" key="3">
    <source>
        <dbReference type="Google" id="ProtNLM"/>
    </source>
</evidence>
<sequence length="183" mass="20374">MVTHVPSEAPGDERGMFLSFVEAQRGAIRRSLIGLTEEQAASRPSASELSLSGLAKHVAEVELNWLRMAQQQVNETVRNESTWADGFRLVGDETVEQVLKFWDGVVAEEEEFIRSVPSLDDTFPLPDAPWFPKGERVSMRWLLAHLVEEIARHAGHADIIRESLDGRTAFELVAEAGGYSDQS</sequence>
<dbReference type="AlphaFoldDB" id="A0A1K2DJK4"/>
<evidence type="ECO:0000313" key="1">
    <source>
        <dbReference type="EMBL" id="SFY22725.1"/>
    </source>
</evidence>
<dbReference type="Proteomes" id="UP000181909">
    <property type="component" value="Unassembled WGS sequence"/>
</dbReference>
<reference evidence="1 2" key="1">
    <citation type="submission" date="2016-11" db="EMBL/GenBank/DDBJ databases">
        <authorList>
            <person name="Jaros S."/>
            <person name="Januszkiewicz K."/>
            <person name="Wedrychowicz H."/>
        </authorList>
    </citation>
    <scope>NUCLEOTIDE SEQUENCE [LARGE SCALE GENOMIC DNA]</scope>
    <source>
        <strain evidence="1 2">OK807</strain>
    </source>
</reference>
<dbReference type="Gene3D" id="1.20.120.450">
    <property type="entry name" value="dinb family like domain"/>
    <property type="match status" value="1"/>
</dbReference>
<dbReference type="Pfam" id="PF04978">
    <property type="entry name" value="MST"/>
    <property type="match status" value="1"/>
</dbReference>
<organism evidence="1 2">
    <name type="scientific">Streptomyces atratus</name>
    <dbReference type="NCBI Taxonomy" id="1893"/>
    <lineage>
        <taxon>Bacteria</taxon>
        <taxon>Bacillati</taxon>
        <taxon>Actinomycetota</taxon>
        <taxon>Actinomycetes</taxon>
        <taxon>Kitasatosporales</taxon>
        <taxon>Streptomycetaceae</taxon>
        <taxon>Streptomyces</taxon>
    </lineage>
</organism>
<protein>
    <recommendedName>
        <fullName evidence="3">DinB family protein</fullName>
    </recommendedName>
</protein>
<gene>
    <name evidence="1" type="ORF">SAMN02787144_101474</name>
</gene>
<dbReference type="OrthoDB" id="4548523at2"/>
<dbReference type="InterPro" id="IPR034660">
    <property type="entry name" value="DinB/YfiT-like"/>
</dbReference>
<evidence type="ECO:0000313" key="2">
    <source>
        <dbReference type="Proteomes" id="UP000181909"/>
    </source>
</evidence>
<dbReference type="SUPFAM" id="SSF109854">
    <property type="entry name" value="DinB/YfiT-like putative metalloenzymes"/>
    <property type="match status" value="1"/>
</dbReference>
<accession>A0A1K2DJK4</accession>
<proteinExistence type="predicted"/>
<dbReference type="EMBL" id="FPJO01000014">
    <property type="protein sequence ID" value="SFY22725.1"/>
    <property type="molecule type" value="Genomic_DNA"/>
</dbReference>
<dbReference type="RefSeq" id="WP_072487097.1">
    <property type="nucleotide sequence ID" value="NZ_CP108276.1"/>
</dbReference>
<name>A0A1K2DJK4_STRAR</name>
<dbReference type="STRING" id="1893.SAMN02787144_101474"/>